<dbReference type="Gene3D" id="1.10.10.10">
    <property type="entry name" value="Winged helix-like DNA-binding domain superfamily/Winged helix DNA-binding domain"/>
    <property type="match status" value="1"/>
</dbReference>
<evidence type="ECO:0000259" key="7">
    <source>
        <dbReference type="Pfam" id="PF08281"/>
    </source>
</evidence>
<keyword evidence="3" id="KW-0731">Sigma factor</keyword>
<dbReference type="Pfam" id="PF04542">
    <property type="entry name" value="Sigma70_r2"/>
    <property type="match status" value="1"/>
</dbReference>
<feature type="domain" description="RNA polymerase sigma-70 region 2" evidence="6">
    <location>
        <begin position="13"/>
        <end position="79"/>
    </location>
</feature>
<dbReference type="CDD" id="cd06171">
    <property type="entry name" value="Sigma70_r4"/>
    <property type="match status" value="1"/>
</dbReference>
<evidence type="ECO:0000313" key="8">
    <source>
        <dbReference type="EMBL" id="MFC3895339.1"/>
    </source>
</evidence>
<evidence type="ECO:0000259" key="6">
    <source>
        <dbReference type="Pfam" id="PF04542"/>
    </source>
</evidence>
<comment type="similarity">
    <text evidence="1">Belongs to the sigma-70 factor family. ECF subfamily.</text>
</comment>
<dbReference type="PANTHER" id="PTHR43133:SF50">
    <property type="entry name" value="ECF RNA POLYMERASE SIGMA FACTOR SIGM"/>
    <property type="match status" value="1"/>
</dbReference>
<keyword evidence="9" id="KW-1185">Reference proteome</keyword>
<dbReference type="SUPFAM" id="SSF88659">
    <property type="entry name" value="Sigma3 and sigma4 domains of RNA polymerase sigma factors"/>
    <property type="match status" value="1"/>
</dbReference>
<organism evidence="8 9">
    <name type="scientific">Lentzea rhizosphaerae</name>
    <dbReference type="NCBI Taxonomy" id="2041025"/>
    <lineage>
        <taxon>Bacteria</taxon>
        <taxon>Bacillati</taxon>
        <taxon>Actinomycetota</taxon>
        <taxon>Actinomycetes</taxon>
        <taxon>Pseudonocardiales</taxon>
        <taxon>Pseudonocardiaceae</taxon>
        <taxon>Lentzea</taxon>
    </lineage>
</organism>
<dbReference type="SUPFAM" id="SSF88946">
    <property type="entry name" value="Sigma2 domain of RNA polymerase sigma factors"/>
    <property type="match status" value="1"/>
</dbReference>
<evidence type="ECO:0000256" key="1">
    <source>
        <dbReference type="ARBA" id="ARBA00010641"/>
    </source>
</evidence>
<dbReference type="InterPro" id="IPR007627">
    <property type="entry name" value="RNA_pol_sigma70_r2"/>
</dbReference>
<reference evidence="9" key="1">
    <citation type="journal article" date="2019" name="Int. J. Syst. Evol. Microbiol.">
        <title>The Global Catalogue of Microorganisms (GCM) 10K type strain sequencing project: providing services to taxonomists for standard genome sequencing and annotation.</title>
        <authorList>
            <consortium name="The Broad Institute Genomics Platform"/>
            <consortium name="The Broad Institute Genome Sequencing Center for Infectious Disease"/>
            <person name="Wu L."/>
            <person name="Ma J."/>
        </authorList>
    </citation>
    <scope>NUCLEOTIDE SEQUENCE [LARGE SCALE GENOMIC DNA]</scope>
    <source>
        <strain evidence="9">CGMCC 4.7405</strain>
    </source>
</reference>
<evidence type="ECO:0000256" key="5">
    <source>
        <dbReference type="ARBA" id="ARBA00023163"/>
    </source>
</evidence>
<dbReference type="Gene3D" id="1.10.1740.10">
    <property type="match status" value="1"/>
</dbReference>
<protein>
    <submittedName>
        <fullName evidence="8">SigE family RNA polymerase sigma factor</fullName>
    </submittedName>
</protein>
<dbReference type="InterPro" id="IPR013325">
    <property type="entry name" value="RNA_pol_sigma_r2"/>
</dbReference>
<dbReference type="InterPro" id="IPR036388">
    <property type="entry name" value="WH-like_DNA-bd_sf"/>
</dbReference>
<evidence type="ECO:0000313" key="9">
    <source>
        <dbReference type="Proteomes" id="UP001595690"/>
    </source>
</evidence>
<dbReference type="InterPro" id="IPR013324">
    <property type="entry name" value="RNA_pol_sigma_r3/r4-like"/>
</dbReference>
<dbReference type="Proteomes" id="UP001595690">
    <property type="component" value="Unassembled WGS sequence"/>
</dbReference>
<dbReference type="PANTHER" id="PTHR43133">
    <property type="entry name" value="RNA POLYMERASE ECF-TYPE SIGMA FACTO"/>
    <property type="match status" value="1"/>
</dbReference>
<dbReference type="InterPro" id="IPR039425">
    <property type="entry name" value="RNA_pol_sigma-70-like"/>
</dbReference>
<name>A0ABV8C011_9PSEU</name>
<evidence type="ECO:0000256" key="4">
    <source>
        <dbReference type="ARBA" id="ARBA00023125"/>
    </source>
</evidence>
<evidence type="ECO:0000256" key="3">
    <source>
        <dbReference type="ARBA" id="ARBA00023082"/>
    </source>
</evidence>
<dbReference type="InterPro" id="IPR013249">
    <property type="entry name" value="RNA_pol_sigma70_r4_t2"/>
</dbReference>
<dbReference type="EMBL" id="JBHRZI010000023">
    <property type="protein sequence ID" value="MFC3895339.1"/>
    <property type="molecule type" value="Genomic_DNA"/>
</dbReference>
<comment type="caution">
    <text evidence="8">The sequence shown here is derived from an EMBL/GenBank/DDBJ whole genome shotgun (WGS) entry which is preliminary data.</text>
</comment>
<proteinExistence type="inferred from homology"/>
<dbReference type="NCBIfam" id="TIGR02937">
    <property type="entry name" value="sigma70-ECF"/>
    <property type="match status" value="1"/>
</dbReference>
<dbReference type="InterPro" id="IPR014284">
    <property type="entry name" value="RNA_pol_sigma-70_dom"/>
</dbReference>
<evidence type="ECO:0000256" key="2">
    <source>
        <dbReference type="ARBA" id="ARBA00023015"/>
    </source>
</evidence>
<sequence length="171" mass="19265">MRVDEQAAYVEYVRSRMPWLRKLAYLLCQDWHRADDVVQTAITQLFVHWSRARAADNLDGYARTVLTRVFLKERRSAWSRNVRLDDEAADRAIEAEDSVTTLAVRQALLAVPPKQRAALVLRYYCDLSVEDTATALRCTKGTVKSQTSKGLQALRKALGGKADELLANIAG</sequence>
<dbReference type="Pfam" id="PF08281">
    <property type="entry name" value="Sigma70_r4_2"/>
    <property type="match status" value="1"/>
</dbReference>
<feature type="domain" description="RNA polymerase sigma factor 70 region 4 type 2" evidence="7">
    <location>
        <begin position="102"/>
        <end position="154"/>
    </location>
</feature>
<keyword evidence="5" id="KW-0804">Transcription</keyword>
<gene>
    <name evidence="8" type="ORF">ACFOWZ_27995</name>
</gene>
<accession>A0ABV8C011</accession>
<keyword evidence="2" id="KW-0805">Transcription regulation</keyword>
<keyword evidence="4" id="KW-0238">DNA-binding</keyword>
<dbReference type="RefSeq" id="WP_382376886.1">
    <property type="nucleotide sequence ID" value="NZ_JBHRZI010000023.1"/>
</dbReference>